<dbReference type="InterPro" id="IPR042095">
    <property type="entry name" value="SUMF_sf"/>
</dbReference>
<dbReference type="InterPro" id="IPR051043">
    <property type="entry name" value="Sulfatase_Mod_Factor_Kinase"/>
</dbReference>
<dbReference type="PANTHER" id="PTHR23150">
    <property type="entry name" value="SULFATASE MODIFYING FACTOR 1, 2"/>
    <property type="match status" value="1"/>
</dbReference>
<reference evidence="2 3" key="1">
    <citation type="submission" date="2018-02" db="EMBL/GenBank/DDBJ databases">
        <authorList>
            <person name="Cohen D.B."/>
            <person name="Kent A.D."/>
        </authorList>
    </citation>
    <scope>NUCLEOTIDE SEQUENCE [LARGE SCALE GENOMIC DNA]</scope>
    <source>
        <strain evidence="2 3">CCAP 1448/3</strain>
    </source>
</reference>
<protein>
    <recommendedName>
        <fullName evidence="1">Sulfatase-modifying factor enzyme-like domain-containing protein</fullName>
    </recommendedName>
</protein>
<accession>A0A2T1C926</accession>
<reference evidence="2 3" key="2">
    <citation type="submission" date="2018-03" db="EMBL/GenBank/DDBJ databases">
        <title>The ancient ancestry and fast evolution of plastids.</title>
        <authorList>
            <person name="Moore K.R."/>
            <person name="Magnabosco C."/>
            <person name="Momper L."/>
            <person name="Gold D.A."/>
            <person name="Bosak T."/>
            <person name="Fournier G.P."/>
        </authorList>
    </citation>
    <scope>NUCLEOTIDE SEQUENCE [LARGE SCALE GENOMIC DNA]</scope>
    <source>
        <strain evidence="2 3">CCAP 1448/3</strain>
    </source>
</reference>
<dbReference type="InterPro" id="IPR016187">
    <property type="entry name" value="CTDL_fold"/>
</dbReference>
<dbReference type="InterPro" id="IPR005532">
    <property type="entry name" value="SUMF_dom"/>
</dbReference>
<proteinExistence type="predicted"/>
<evidence type="ECO:0000313" key="2">
    <source>
        <dbReference type="EMBL" id="PSB04643.1"/>
    </source>
</evidence>
<gene>
    <name evidence="2" type="ORF">C7B64_02875</name>
</gene>
<dbReference type="GO" id="GO:0120147">
    <property type="term" value="F:formylglycine-generating oxidase activity"/>
    <property type="evidence" value="ECO:0007669"/>
    <property type="project" value="TreeGrafter"/>
</dbReference>
<dbReference type="PANTHER" id="PTHR23150:SF35">
    <property type="entry name" value="BLL6746 PROTEIN"/>
    <property type="match status" value="1"/>
</dbReference>
<dbReference type="SUPFAM" id="SSF56436">
    <property type="entry name" value="C-type lectin-like"/>
    <property type="match status" value="1"/>
</dbReference>
<dbReference type="OrthoDB" id="3981129at2"/>
<dbReference type="AlphaFoldDB" id="A0A2T1C926"/>
<organism evidence="2 3">
    <name type="scientific">Merismopedia glauca CCAP 1448/3</name>
    <dbReference type="NCBI Taxonomy" id="1296344"/>
    <lineage>
        <taxon>Bacteria</taxon>
        <taxon>Bacillati</taxon>
        <taxon>Cyanobacteriota</taxon>
        <taxon>Cyanophyceae</taxon>
        <taxon>Synechococcales</taxon>
        <taxon>Merismopediaceae</taxon>
        <taxon>Merismopedia</taxon>
    </lineage>
</organism>
<sequence>MSPLHPRYSPKKYRLPSEAEWEYACRAGTTTPFHFGETITTEVANYDGNYTYASAPTGVYRKQTTDVGIFPPNTFGLYDMHGNVWEWCADPWHDNYNRATTDGSVWEKSGNDNRYCLRGGSWYNNPNYCRSANRNNGTRVGFYDSLGFRVVLSSGRT</sequence>
<dbReference type="EMBL" id="PVWJ01000009">
    <property type="protein sequence ID" value="PSB04643.1"/>
    <property type="molecule type" value="Genomic_DNA"/>
</dbReference>
<comment type="caution">
    <text evidence="2">The sequence shown here is derived from an EMBL/GenBank/DDBJ whole genome shotgun (WGS) entry which is preliminary data.</text>
</comment>
<evidence type="ECO:0000259" key="1">
    <source>
        <dbReference type="Pfam" id="PF03781"/>
    </source>
</evidence>
<feature type="domain" description="Sulfatase-modifying factor enzyme-like" evidence="1">
    <location>
        <begin position="14"/>
        <end position="151"/>
    </location>
</feature>
<dbReference type="Pfam" id="PF03781">
    <property type="entry name" value="FGE-sulfatase"/>
    <property type="match status" value="1"/>
</dbReference>
<dbReference type="Gene3D" id="3.90.1580.10">
    <property type="entry name" value="paralog of FGE (formylglycine-generating enzyme)"/>
    <property type="match status" value="1"/>
</dbReference>
<evidence type="ECO:0000313" key="3">
    <source>
        <dbReference type="Proteomes" id="UP000238762"/>
    </source>
</evidence>
<name>A0A2T1C926_9CYAN</name>
<dbReference type="Proteomes" id="UP000238762">
    <property type="component" value="Unassembled WGS sequence"/>
</dbReference>
<dbReference type="RefSeq" id="WP_106287152.1">
    <property type="nucleotide sequence ID" value="NZ_CAWNTC010000176.1"/>
</dbReference>
<keyword evidence="3" id="KW-1185">Reference proteome</keyword>